<dbReference type="EMBL" id="BKCP01009515">
    <property type="protein sequence ID" value="GER51105.1"/>
    <property type="molecule type" value="Genomic_DNA"/>
</dbReference>
<dbReference type="Proteomes" id="UP000325081">
    <property type="component" value="Unassembled WGS sequence"/>
</dbReference>
<comment type="caution">
    <text evidence="1">The sequence shown here is derived from an EMBL/GenBank/DDBJ whole genome shotgun (WGS) entry which is preliminary data.</text>
</comment>
<name>A0A5A7R0B4_STRAF</name>
<organism evidence="1 2">
    <name type="scientific">Striga asiatica</name>
    <name type="common">Asiatic witchweed</name>
    <name type="synonym">Buchnera asiatica</name>
    <dbReference type="NCBI Taxonomy" id="4170"/>
    <lineage>
        <taxon>Eukaryota</taxon>
        <taxon>Viridiplantae</taxon>
        <taxon>Streptophyta</taxon>
        <taxon>Embryophyta</taxon>
        <taxon>Tracheophyta</taxon>
        <taxon>Spermatophyta</taxon>
        <taxon>Magnoliopsida</taxon>
        <taxon>eudicotyledons</taxon>
        <taxon>Gunneridae</taxon>
        <taxon>Pentapetalae</taxon>
        <taxon>asterids</taxon>
        <taxon>lamiids</taxon>
        <taxon>Lamiales</taxon>
        <taxon>Orobanchaceae</taxon>
        <taxon>Buchnereae</taxon>
        <taxon>Striga</taxon>
    </lineage>
</organism>
<proteinExistence type="predicted"/>
<accession>A0A5A7R0B4</accession>
<evidence type="ECO:0000313" key="1">
    <source>
        <dbReference type="EMBL" id="GER51105.1"/>
    </source>
</evidence>
<gene>
    <name evidence="1" type="ORF">STAS_28468</name>
</gene>
<sequence length="109" mass="11146">MGINSMLAVEEKDVVAFGNSLMSSAEVLSLGQILGSGSALPSTSGWIAFGADDSRDAEMVRIGAIYGRLWRSTGGGAAARGVGAEDLGMGDLGKGYAPVSERLKCEGVY</sequence>
<protein>
    <submittedName>
        <fullName evidence="1">Transcriptional regulator</fullName>
    </submittedName>
</protein>
<keyword evidence="2" id="KW-1185">Reference proteome</keyword>
<reference evidence="2" key="1">
    <citation type="journal article" date="2019" name="Curr. Biol.">
        <title>Genome Sequence of Striga asiatica Provides Insight into the Evolution of Plant Parasitism.</title>
        <authorList>
            <person name="Yoshida S."/>
            <person name="Kim S."/>
            <person name="Wafula E.K."/>
            <person name="Tanskanen J."/>
            <person name="Kim Y.M."/>
            <person name="Honaas L."/>
            <person name="Yang Z."/>
            <person name="Spallek T."/>
            <person name="Conn C.E."/>
            <person name="Ichihashi Y."/>
            <person name="Cheong K."/>
            <person name="Cui S."/>
            <person name="Der J.P."/>
            <person name="Gundlach H."/>
            <person name="Jiao Y."/>
            <person name="Hori C."/>
            <person name="Ishida J.K."/>
            <person name="Kasahara H."/>
            <person name="Kiba T."/>
            <person name="Kim M.S."/>
            <person name="Koo N."/>
            <person name="Laohavisit A."/>
            <person name="Lee Y.H."/>
            <person name="Lumba S."/>
            <person name="McCourt P."/>
            <person name="Mortimer J.C."/>
            <person name="Mutuku J.M."/>
            <person name="Nomura T."/>
            <person name="Sasaki-Sekimoto Y."/>
            <person name="Seto Y."/>
            <person name="Wang Y."/>
            <person name="Wakatake T."/>
            <person name="Sakakibara H."/>
            <person name="Demura T."/>
            <person name="Yamaguchi S."/>
            <person name="Yoneyama K."/>
            <person name="Manabe R.I."/>
            <person name="Nelson D.C."/>
            <person name="Schulman A.H."/>
            <person name="Timko M.P."/>
            <person name="dePamphilis C.W."/>
            <person name="Choi D."/>
            <person name="Shirasu K."/>
        </authorList>
    </citation>
    <scope>NUCLEOTIDE SEQUENCE [LARGE SCALE GENOMIC DNA]</scope>
    <source>
        <strain evidence="2">cv. UVA1</strain>
    </source>
</reference>
<evidence type="ECO:0000313" key="2">
    <source>
        <dbReference type="Proteomes" id="UP000325081"/>
    </source>
</evidence>
<dbReference type="AlphaFoldDB" id="A0A5A7R0B4"/>